<evidence type="ECO:0000259" key="2">
    <source>
        <dbReference type="Pfam" id="PF00535"/>
    </source>
</evidence>
<reference evidence="3 4" key="1">
    <citation type="submission" date="2023-11" db="EMBL/GenBank/DDBJ databases">
        <authorList>
            <person name="Xu M."/>
            <person name="Jiang T."/>
        </authorList>
    </citation>
    <scope>NUCLEOTIDE SEQUENCE [LARGE SCALE GENOMIC DNA]</scope>
    <source>
        <strain evidence="3 4">SD</strain>
    </source>
</reference>
<evidence type="ECO:0000256" key="1">
    <source>
        <dbReference type="SAM" id="MobiDB-lite"/>
    </source>
</evidence>
<proteinExistence type="predicted"/>
<feature type="domain" description="Glycosyltransferase 2-like" evidence="2">
    <location>
        <begin position="299"/>
        <end position="422"/>
    </location>
</feature>
<gene>
    <name evidence="3" type="ORF">SK069_08625</name>
</gene>
<feature type="region of interest" description="Disordered" evidence="1">
    <location>
        <begin position="170"/>
        <end position="189"/>
    </location>
</feature>
<dbReference type="PANTHER" id="PTHR43179:SF7">
    <property type="entry name" value="RHAMNOSYLTRANSFERASE WBBL"/>
    <property type="match status" value="1"/>
</dbReference>
<sequence length="563" mass="58859">MPSPLAVSTVVLVLVLLALVAAGGVVARAVLRRRSARRPTPEQRWRHFLAAVEPTLAASPRVHLVGAVPLEGDPTTAARPLAVGIVVAGDDEAAIARTAASVGAQTVAPTTVLAGTAADVMREAQEAGDAPVVLVDAGDELAPLALERLGQAWTLAPEVALLTADEDVLDDAGGRQHPRLRQGPSPDGQLARAAADGLVALDPARLPGAASAAIRQGTGTRRLVATLAAGPDAGGHGHVPLLLLHRRAPVGRAWDAPWRPQDAEAAATAFGEAASAEVAPSGLVRVRYPLPAALPSVEVVVLFRDKPELTERCARSVLDESTYAGPLRLQLVDNGSEDPGVLPMLERLSADPRVVAVRDDQPFNYAALNNAAVRRSDADVVLLLNNDTAVRSPDWIEGMLEHALRPSVGAVGVLLTYPDGTVQHAGAALGLHGFAGHPWQGRRPDEDTPLGAPGDGVRNWLAVTAACLMVRRDAWDAVGGFDEGFVVAGNDVDLCLRLTASGRRSVCVPHVALLHDESKSRGTYVDPGDYEASIRSYGAFRTVGDPYFHPALALDDSSVVLRG</sequence>
<dbReference type="InterPro" id="IPR029044">
    <property type="entry name" value="Nucleotide-diphossugar_trans"/>
</dbReference>
<dbReference type="InterPro" id="IPR001173">
    <property type="entry name" value="Glyco_trans_2-like"/>
</dbReference>
<name>A0ABU4VLA5_9ACTN</name>
<dbReference type="EMBL" id="JAXAVX010000003">
    <property type="protein sequence ID" value="MDX8151653.1"/>
    <property type="molecule type" value="Genomic_DNA"/>
</dbReference>
<dbReference type="Gene3D" id="3.90.550.10">
    <property type="entry name" value="Spore Coat Polysaccharide Biosynthesis Protein SpsA, Chain A"/>
    <property type="match status" value="1"/>
</dbReference>
<dbReference type="SUPFAM" id="SSF53448">
    <property type="entry name" value="Nucleotide-diphospho-sugar transferases"/>
    <property type="match status" value="1"/>
</dbReference>
<evidence type="ECO:0000313" key="3">
    <source>
        <dbReference type="EMBL" id="MDX8151653.1"/>
    </source>
</evidence>
<dbReference type="RefSeq" id="WP_319953808.1">
    <property type="nucleotide sequence ID" value="NZ_JAXAVX010000003.1"/>
</dbReference>
<dbReference type="EC" id="2.4.-.-" evidence="3"/>
<dbReference type="GO" id="GO:0016757">
    <property type="term" value="F:glycosyltransferase activity"/>
    <property type="evidence" value="ECO:0007669"/>
    <property type="project" value="UniProtKB-KW"/>
</dbReference>
<keyword evidence="4" id="KW-1185">Reference proteome</keyword>
<dbReference type="CDD" id="cd04186">
    <property type="entry name" value="GT_2_like_c"/>
    <property type="match status" value="1"/>
</dbReference>
<dbReference type="Proteomes" id="UP001277761">
    <property type="component" value="Unassembled WGS sequence"/>
</dbReference>
<evidence type="ECO:0000313" key="4">
    <source>
        <dbReference type="Proteomes" id="UP001277761"/>
    </source>
</evidence>
<protein>
    <submittedName>
        <fullName evidence="3">Glycosyltransferase</fullName>
        <ecNumber evidence="3">2.4.-.-</ecNumber>
    </submittedName>
</protein>
<organism evidence="3 4">
    <name type="scientific">Patulibacter brassicae</name>
    <dbReference type="NCBI Taxonomy" id="1705717"/>
    <lineage>
        <taxon>Bacteria</taxon>
        <taxon>Bacillati</taxon>
        <taxon>Actinomycetota</taxon>
        <taxon>Thermoleophilia</taxon>
        <taxon>Solirubrobacterales</taxon>
        <taxon>Patulibacteraceae</taxon>
        <taxon>Patulibacter</taxon>
    </lineage>
</organism>
<accession>A0ABU4VLA5</accession>
<keyword evidence="3" id="KW-0808">Transferase</keyword>
<dbReference type="Pfam" id="PF00535">
    <property type="entry name" value="Glycos_transf_2"/>
    <property type="match status" value="1"/>
</dbReference>
<dbReference type="PANTHER" id="PTHR43179">
    <property type="entry name" value="RHAMNOSYLTRANSFERASE WBBL"/>
    <property type="match status" value="1"/>
</dbReference>
<comment type="caution">
    <text evidence="3">The sequence shown here is derived from an EMBL/GenBank/DDBJ whole genome shotgun (WGS) entry which is preliminary data.</text>
</comment>
<keyword evidence="3" id="KW-0328">Glycosyltransferase</keyword>